<gene>
    <name evidence="3" type="ORF">EZV62_027394</name>
</gene>
<keyword evidence="4" id="KW-1185">Reference proteome</keyword>
<dbReference type="PANTHER" id="PTHR47926">
    <property type="entry name" value="PENTATRICOPEPTIDE REPEAT-CONTAINING PROTEIN"/>
    <property type="match status" value="1"/>
</dbReference>
<comment type="caution">
    <text evidence="3">The sequence shown here is derived from an EMBL/GenBank/DDBJ whole genome shotgun (WGS) entry which is preliminary data.</text>
</comment>
<dbReference type="NCBIfam" id="TIGR00756">
    <property type="entry name" value="PPR"/>
    <property type="match status" value="3"/>
</dbReference>
<proteinExistence type="predicted"/>
<name>A0A5C7GU46_9ROSI</name>
<dbReference type="Pfam" id="PF01535">
    <property type="entry name" value="PPR"/>
    <property type="match status" value="2"/>
</dbReference>
<dbReference type="InterPro" id="IPR002885">
    <property type="entry name" value="PPR_rpt"/>
</dbReference>
<dbReference type="Pfam" id="PF13041">
    <property type="entry name" value="PPR_2"/>
    <property type="match status" value="1"/>
</dbReference>
<sequence>MISRMFLYWGPVLGFVQCQHCGFVLGRQIHARVVRVGVMFNVLVLTILIHCYASNKDVVSGRKVFDEMPMRNSVTWNAMITGYCSQSKKAKDCAFEALLLFKDMLVDVCGVNPTHTAMVCILSTSYQLGVLESGACVHGYIEKTIYMPENDLFVGTGLVDMYSKSMVTGLAIHGRGKEAIRLLDLMRVCGIKPNAVTFTSLFSACCHAGLVEEGLGLFDNMKSKCDLEPNIQHYGCIVDLLGRAALKRSIQIHHGELLRKRGKSSSSYSQSRFLMI</sequence>
<accession>A0A5C7GU46</accession>
<reference evidence="4" key="1">
    <citation type="journal article" date="2019" name="Gigascience">
        <title>De novo genome assembly of the endangered Acer yangbiense, a plant species with extremely small populations endemic to Yunnan Province, China.</title>
        <authorList>
            <person name="Yang J."/>
            <person name="Wariss H.M."/>
            <person name="Tao L."/>
            <person name="Zhang R."/>
            <person name="Yun Q."/>
            <person name="Hollingsworth P."/>
            <person name="Dao Z."/>
            <person name="Luo G."/>
            <person name="Guo H."/>
            <person name="Ma Y."/>
            <person name="Sun W."/>
        </authorList>
    </citation>
    <scope>NUCLEOTIDE SEQUENCE [LARGE SCALE GENOMIC DNA]</scope>
    <source>
        <strain evidence="4">cv. Malutang</strain>
    </source>
</reference>
<dbReference type="PROSITE" id="PS51375">
    <property type="entry name" value="PPR"/>
    <property type="match status" value="1"/>
</dbReference>
<dbReference type="OrthoDB" id="992115at2759"/>
<feature type="repeat" description="PPR" evidence="2">
    <location>
        <begin position="194"/>
        <end position="224"/>
    </location>
</feature>
<dbReference type="EMBL" id="VAHF01000013">
    <property type="protein sequence ID" value="TXG48100.1"/>
    <property type="molecule type" value="Genomic_DNA"/>
</dbReference>
<protein>
    <recommendedName>
        <fullName evidence="5">Pentatricopeptide repeat-containing protein</fullName>
    </recommendedName>
</protein>
<dbReference type="InterPro" id="IPR046960">
    <property type="entry name" value="PPR_At4g14850-like_plant"/>
</dbReference>
<dbReference type="Proteomes" id="UP000323000">
    <property type="component" value="Chromosome 13"/>
</dbReference>
<organism evidence="3 4">
    <name type="scientific">Acer yangbiense</name>
    <dbReference type="NCBI Taxonomy" id="1000413"/>
    <lineage>
        <taxon>Eukaryota</taxon>
        <taxon>Viridiplantae</taxon>
        <taxon>Streptophyta</taxon>
        <taxon>Embryophyta</taxon>
        <taxon>Tracheophyta</taxon>
        <taxon>Spermatophyta</taxon>
        <taxon>Magnoliopsida</taxon>
        <taxon>eudicotyledons</taxon>
        <taxon>Gunneridae</taxon>
        <taxon>Pentapetalae</taxon>
        <taxon>rosids</taxon>
        <taxon>malvids</taxon>
        <taxon>Sapindales</taxon>
        <taxon>Sapindaceae</taxon>
        <taxon>Hippocastanoideae</taxon>
        <taxon>Acereae</taxon>
        <taxon>Acer</taxon>
    </lineage>
</organism>
<keyword evidence="1" id="KW-0677">Repeat</keyword>
<evidence type="ECO:0008006" key="5">
    <source>
        <dbReference type="Google" id="ProtNLM"/>
    </source>
</evidence>
<evidence type="ECO:0000313" key="3">
    <source>
        <dbReference type="EMBL" id="TXG48100.1"/>
    </source>
</evidence>
<dbReference type="AlphaFoldDB" id="A0A5C7GU46"/>
<dbReference type="GO" id="GO:0009451">
    <property type="term" value="P:RNA modification"/>
    <property type="evidence" value="ECO:0007669"/>
    <property type="project" value="InterPro"/>
</dbReference>
<evidence type="ECO:0000256" key="2">
    <source>
        <dbReference type="PROSITE-ProRule" id="PRU00708"/>
    </source>
</evidence>
<dbReference type="GO" id="GO:0003723">
    <property type="term" value="F:RNA binding"/>
    <property type="evidence" value="ECO:0007669"/>
    <property type="project" value="InterPro"/>
</dbReference>
<evidence type="ECO:0000313" key="4">
    <source>
        <dbReference type="Proteomes" id="UP000323000"/>
    </source>
</evidence>
<dbReference type="Gene3D" id="1.25.40.10">
    <property type="entry name" value="Tetratricopeptide repeat domain"/>
    <property type="match status" value="2"/>
</dbReference>
<dbReference type="InterPro" id="IPR011990">
    <property type="entry name" value="TPR-like_helical_dom_sf"/>
</dbReference>
<evidence type="ECO:0000256" key="1">
    <source>
        <dbReference type="ARBA" id="ARBA00022737"/>
    </source>
</evidence>